<keyword evidence="8 13" id="KW-0067">ATP-binding</keyword>
<dbReference type="PROSITE" id="PS50975">
    <property type="entry name" value="ATP_GRASP"/>
    <property type="match status" value="1"/>
</dbReference>
<dbReference type="GO" id="GO:0009113">
    <property type="term" value="P:purine nucleobase biosynthetic process"/>
    <property type="evidence" value="ECO:0007669"/>
    <property type="project" value="InterPro"/>
</dbReference>
<dbReference type="InterPro" id="IPR020561">
    <property type="entry name" value="PRibGlycinamid_synth_ATP-grasp"/>
</dbReference>
<comment type="pathway">
    <text evidence="3 12">Purine metabolism; IMP biosynthesis via de novo pathway; N(1)-(5-phospho-D-ribosyl)glycinamide from 5-phospho-alpha-D-ribose 1-diphosphate: step 2/2.</text>
</comment>
<dbReference type="SUPFAM" id="SSF51246">
    <property type="entry name" value="Rudiment single hybrid motif"/>
    <property type="match status" value="1"/>
</dbReference>
<evidence type="ECO:0000256" key="1">
    <source>
        <dbReference type="ARBA" id="ARBA00001936"/>
    </source>
</evidence>
<organism evidence="15 16">
    <name type="scientific">Candidatus Magasanikbacteria bacterium CG_4_10_14_0_2_um_filter_37_12</name>
    <dbReference type="NCBI Taxonomy" id="1974637"/>
    <lineage>
        <taxon>Bacteria</taxon>
        <taxon>Candidatus Magasanikiibacteriota</taxon>
    </lineage>
</organism>
<evidence type="ECO:0000256" key="9">
    <source>
        <dbReference type="ARBA" id="ARBA00038345"/>
    </source>
</evidence>
<dbReference type="EMBL" id="PFPK01000015">
    <property type="protein sequence ID" value="PIZ95332.1"/>
    <property type="molecule type" value="Genomic_DNA"/>
</dbReference>
<evidence type="ECO:0000256" key="11">
    <source>
        <dbReference type="ARBA" id="ARBA00042864"/>
    </source>
</evidence>
<dbReference type="Gene3D" id="3.40.50.20">
    <property type="match status" value="1"/>
</dbReference>
<dbReference type="Gene3D" id="3.30.1490.20">
    <property type="entry name" value="ATP-grasp fold, A domain"/>
    <property type="match status" value="1"/>
</dbReference>
<dbReference type="InterPro" id="IPR020559">
    <property type="entry name" value="PRibGlycinamide_synth_CS"/>
</dbReference>
<evidence type="ECO:0000259" key="14">
    <source>
        <dbReference type="PROSITE" id="PS50975"/>
    </source>
</evidence>
<dbReference type="GO" id="GO:0005524">
    <property type="term" value="F:ATP binding"/>
    <property type="evidence" value="ECO:0007669"/>
    <property type="project" value="UniProtKB-UniRule"/>
</dbReference>
<keyword evidence="6 13" id="KW-0547">Nucleotide-binding</keyword>
<dbReference type="SMART" id="SM01209">
    <property type="entry name" value="GARS_A"/>
    <property type="match status" value="1"/>
</dbReference>
<sequence>MNILLIGSGAREHAIARAIRRSPQETNIFCFGSSRNPGIFELVHEYNFGSITDIRAITNFARKKNIDFAIVGPEAPLEVGIVDELKKINIPAVGPTKQLAQLETSKSFTRNLLKEFYIPGEPKFKYFNNLKGVREFLTELNQLYVIKADGLMGGKGVKVSGDHLHSYEEAFEYCQELINIGCSFVIEEKFVGQEFSLMSFCDGENLAHMPAVQDHKRTFVDDQGSNTGGMGSYSDNNHKLPFLTDEDIKQAHEINTSTARALYGKFSEGFKGILYGGFMITKNGVKLIEYNARFGDPECENILPILKTDFVTICQAIISGNLDKINVEFINKATVCKYAVPNGYPDNPVKNQKIDTSAVHDKNCLYYASVDAREDGLYETGSRTIAVVGIGDNLEEAERIAEEEICRIKGPLFHRKDIGTEKLIRKKIEMVNNL</sequence>
<protein>
    <recommendedName>
        <fullName evidence="4 12">Phosphoribosylamine--glycine ligase</fullName>
        <ecNumber evidence="4 12">6.3.4.13</ecNumber>
    </recommendedName>
    <alternativeName>
        <fullName evidence="12">GARS</fullName>
    </alternativeName>
    <alternativeName>
        <fullName evidence="10 12">Glycinamide ribonucleotide synthetase</fullName>
    </alternativeName>
    <alternativeName>
        <fullName evidence="11 12">Phosphoribosylglycinamide synthetase</fullName>
    </alternativeName>
</protein>
<evidence type="ECO:0000256" key="4">
    <source>
        <dbReference type="ARBA" id="ARBA00013255"/>
    </source>
</evidence>
<dbReference type="InterPro" id="IPR016185">
    <property type="entry name" value="PreATP-grasp_dom_sf"/>
</dbReference>
<dbReference type="PANTHER" id="PTHR43472:SF1">
    <property type="entry name" value="PHOSPHORIBOSYLAMINE--GLYCINE LIGASE, CHLOROPLASTIC"/>
    <property type="match status" value="1"/>
</dbReference>
<dbReference type="HAMAP" id="MF_00138">
    <property type="entry name" value="GARS"/>
    <property type="match status" value="1"/>
</dbReference>
<dbReference type="Proteomes" id="UP000228568">
    <property type="component" value="Unassembled WGS sequence"/>
</dbReference>
<dbReference type="PROSITE" id="PS00184">
    <property type="entry name" value="GARS"/>
    <property type="match status" value="1"/>
</dbReference>
<evidence type="ECO:0000256" key="13">
    <source>
        <dbReference type="PROSITE-ProRule" id="PRU00409"/>
    </source>
</evidence>
<dbReference type="InterPro" id="IPR013815">
    <property type="entry name" value="ATP_grasp_subdomain_1"/>
</dbReference>
<dbReference type="Gene3D" id="3.30.470.20">
    <property type="entry name" value="ATP-grasp fold, B domain"/>
    <property type="match status" value="1"/>
</dbReference>
<dbReference type="Pfam" id="PF02844">
    <property type="entry name" value="GARS_N"/>
    <property type="match status" value="1"/>
</dbReference>
<dbReference type="NCBIfam" id="TIGR00877">
    <property type="entry name" value="purD"/>
    <property type="match status" value="1"/>
</dbReference>
<dbReference type="Gene3D" id="3.90.600.10">
    <property type="entry name" value="Phosphoribosylglycinamide synthetase, C-terminal domain"/>
    <property type="match status" value="1"/>
</dbReference>
<dbReference type="SUPFAM" id="SSF56059">
    <property type="entry name" value="Glutathione synthetase ATP-binding domain-like"/>
    <property type="match status" value="1"/>
</dbReference>
<proteinExistence type="inferred from homology"/>
<comment type="similarity">
    <text evidence="9 12">Belongs to the GARS family.</text>
</comment>
<dbReference type="GO" id="GO:0006189">
    <property type="term" value="P:'de novo' IMP biosynthetic process"/>
    <property type="evidence" value="ECO:0007669"/>
    <property type="project" value="UniProtKB-UniRule"/>
</dbReference>
<dbReference type="UniPathway" id="UPA00074">
    <property type="reaction ID" value="UER00125"/>
</dbReference>
<accession>A0A2M7V927</accession>
<keyword evidence="7 12" id="KW-0658">Purine biosynthesis</keyword>
<gene>
    <name evidence="12 15" type="primary">purD</name>
    <name evidence="15" type="ORF">COX81_01060</name>
</gene>
<dbReference type="InterPro" id="IPR020562">
    <property type="entry name" value="PRibGlycinamide_synth_N"/>
</dbReference>
<comment type="catalytic activity">
    <reaction evidence="12">
        <text>5-phospho-beta-D-ribosylamine + glycine + ATP = N(1)-(5-phospho-beta-D-ribosyl)glycinamide + ADP + phosphate + H(+)</text>
        <dbReference type="Rhea" id="RHEA:17453"/>
        <dbReference type="ChEBI" id="CHEBI:15378"/>
        <dbReference type="ChEBI" id="CHEBI:30616"/>
        <dbReference type="ChEBI" id="CHEBI:43474"/>
        <dbReference type="ChEBI" id="CHEBI:57305"/>
        <dbReference type="ChEBI" id="CHEBI:58681"/>
        <dbReference type="ChEBI" id="CHEBI:143788"/>
        <dbReference type="ChEBI" id="CHEBI:456216"/>
        <dbReference type="EC" id="6.3.4.13"/>
    </reaction>
</comment>
<dbReference type="InterPro" id="IPR037123">
    <property type="entry name" value="PRibGlycinamide_synth_C_sf"/>
</dbReference>
<feature type="domain" description="ATP-grasp" evidence="14">
    <location>
        <begin position="110"/>
        <end position="319"/>
    </location>
</feature>
<evidence type="ECO:0000256" key="5">
    <source>
        <dbReference type="ARBA" id="ARBA00022598"/>
    </source>
</evidence>
<dbReference type="InterPro" id="IPR000115">
    <property type="entry name" value="PRibGlycinamide_synth"/>
</dbReference>
<dbReference type="InterPro" id="IPR011761">
    <property type="entry name" value="ATP-grasp"/>
</dbReference>
<comment type="cofactor">
    <cofactor evidence="2">
        <name>Mg(2+)</name>
        <dbReference type="ChEBI" id="CHEBI:18420"/>
    </cofactor>
</comment>
<dbReference type="SUPFAM" id="SSF52440">
    <property type="entry name" value="PreATP-grasp domain"/>
    <property type="match status" value="1"/>
</dbReference>
<evidence type="ECO:0000256" key="6">
    <source>
        <dbReference type="ARBA" id="ARBA00022741"/>
    </source>
</evidence>
<dbReference type="Pfam" id="PF02843">
    <property type="entry name" value="GARS_C"/>
    <property type="match status" value="1"/>
</dbReference>
<name>A0A2M7V927_9BACT</name>
<evidence type="ECO:0000313" key="16">
    <source>
        <dbReference type="Proteomes" id="UP000228568"/>
    </source>
</evidence>
<dbReference type="GO" id="GO:0004637">
    <property type="term" value="F:phosphoribosylamine-glycine ligase activity"/>
    <property type="evidence" value="ECO:0007669"/>
    <property type="project" value="UniProtKB-UniRule"/>
</dbReference>
<reference evidence="16" key="1">
    <citation type="submission" date="2017-09" db="EMBL/GenBank/DDBJ databases">
        <title>Depth-based differentiation of microbial function through sediment-hosted aquifers and enrichment of novel symbionts in the deep terrestrial subsurface.</title>
        <authorList>
            <person name="Probst A.J."/>
            <person name="Ladd B."/>
            <person name="Jarett J.K."/>
            <person name="Geller-Mcgrath D.E."/>
            <person name="Sieber C.M.K."/>
            <person name="Emerson J.B."/>
            <person name="Anantharaman K."/>
            <person name="Thomas B.C."/>
            <person name="Malmstrom R."/>
            <person name="Stieglmeier M."/>
            <person name="Klingl A."/>
            <person name="Woyke T."/>
            <person name="Ryan C.M."/>
            <person name="Banfield J.F."/>
        </authorList>
    </citation>
    <scope>NUCLEOTIDE SEQUENCE [LARGE SCALE GENOMIC DNA]</scope>
</reference>
<evidence type="ECO:0000256" key="12">
    <source>
        <dbReference type="HAMAP-Rule" id="MF_00138"/>
    </source>
</evidence>
<dbReference type="SMART" id="SM01210">
    <property type="entry name" value="GARS_C"/>
    <property type="match status" value="1"/>
</dbReference>
<evidence type="ECO:0000256" key="8">
    <source>
        <dbReference type="ARBA" id="ARBA00022840"/>
    </source>
</evidence>
<evidence type="ECO:0000256" key="3">
    <source>
        <dbReference type="ARBA" id="ARBA00005174"/>
    </source>
</evidence>
<evidence type="ECO:0000313" key="15">
    <source>
        <dbReference type="EMBL" id="PIZ95332.1"/>
    </source>
</evidence>
<dbReference type="InterPro" id="IPR020560">
    <property type="entry name" value="PRibGlycinamide_synth_C-dom"/>
</dbReference>
<dbReference type="AlphaFoldDB" id="A0A2M7V927"/>
<dbReference type="Pfam" id="PF01071">
    <property type="entry name" value="GARS_A"/>
    <property type="match status" value="1"/>
</dbReference>
<dbReference type="InterPro" id="IPR011054">
    <property type="entry name" value="Rudment_hybrid_motif"/>
</dbReference>
<keyword evidence="5 12" id="KW-0436">Ligase</keyword>
<evidence type="ECO:0000256" key="10">
    <source>
        <dbReference type="ARBA" id="ARBA00042242"/>
    </source>
</evidence>
<dbReference type="PANTHER" id="PTHR43472">
    <property type="entry name" value="PHOSPHORIBOSYLAMINE--GLYCINE LIGASE"/>
    <property type="match status" value="1"/>
</dbReference>
<evidence type="ECO:0000256" key="7">
    <source>
        <dbReference type="ARBA" id="ARBA00022755"/>
    </source>
</evidence>
<evidence type="ECO:0000256" key="2">
    <source>
        <dbReference type="ARBA" id="ARBA00001946"/>
    </source>
</evidence>
<dbReference type="GO" id="GO:0046872">
    <property type="term" value="F:metal ion binding"/>
    <property type="evidence" value="ECO:0007669"/>
    <property type="project" value="InterPro"/>
</dbReference>
<comment type="cofactor">
    <cofactor evidence="1">
        <name>Mn(2+)</name>
        <dbReference type="ChEBI" id="CHEBI:29035"/>
    </cofactor>
</comment>
<comment type="caution">
    <text evidence="15">The sequence shown here is derived from an EMBL/GenBank/DDBJ whole genome shotgun (WGS) entry which is preliminary data.</text>
</comment>
<dbReference type="EC" id="6.3.4.13" evidence="4 12"/>